<dbReference type="Pfam" id="PF10988">
    <property type="entry name" value="DUF2807"/>
    <property type="match status" value="1"/>
</dbReference>
<dbReference type="Gene3D" id="2.160.20.120">
    <property type="match status" value="1"/>
</dbReference>
<feature type="signal peptide" evidence="1">
    <location>
        <begin position="1"/>
        <end position="21"/>
    </location>
</feature>
<dbReference type="EMBL" id="JAUHJS010000008">
    <property type="protein sequence ID" value="MDN4166793.1"/>
    <property type="molecule type" value="Genomic_DNA"/>
</dbReference>
<feature type="domain" description="Putative auto-transporter adhesin head GIN" evidence="2">
    <location>
        <begin position="31"/>
        <end position="213"/>
    </location>
</feature>
<name>A0ABT8F8T4_9BACT</name>
<dbReference type="InterPro" id="IPR021255">
    <property type="entry name" value="DUF2807"/>
</dbReference>
<feature type="chain" id="PRO_5046351992" evidence="1">
    <location>
        <begin position="22"/>
        <end position="229"/>
    </location>
</feature>
<evidence type="ECO:0000313" key="3">
    <source>
        <dbReference type="EMBL" id="MDN4166793.1"/>
    </source>
</evidence>
<accession>A0ABT8F8T4</accession>
<evidence type="ECO:0000256" key="1">
    <source>
        <dbReference type="SAM" id="SignalP"/>
    </source>
</evidence>
<protein>
    <submittedName>
        <fullName evidence="3">Head GIN domain-containing protein</fullName>
    </submittedName>
</protein>
<evidence type="ECO:0000259" key="2">
    <source>
        <dbReference type="Pfam" id="PF10988"/>
    </source>
</evidence>
<dbReference type="RefSeq" id="WP_320005329.1">
    <property type="nucleotide sequence ID" value="NZ_JAUHJS010000008.1"/>
</dbReference>
<keyword evidence="1" id="KW-0732">Signal</keyword>
<dbReference type="PANTHER" id="PTHR39200:SF1">
    <property type="entry name" value="AUTO-TRANSPORTER ADHESIN HEAD GIN DOMAIN-CONTAINING PROTEIN-RELATED"/>
    <property type="match status" value="1"/>
</dbReference>
<dbReference type="Proteomes" id="UP001168552">
    <property type="component" value="Unassembled WGS sequence"/>
</dbReference>
<reference evidence="3" key="1">
    <citation type="submission" date="2023-06" db="EMBL/GenBank/DDBJ databases">
        <title>Cytophagales bacterium Strain LB-30, isolated from soil.</title>
        <authorList>
            <person name="Liu B."/>
        </authorList>
    </citation>
    <scope>NUCLEOTIDE SEQUENCE</scope>
    <source>
        <strain evidence="3">LB-30</strain>
    </source>
</reference>
<evidence type="ECO:0000313" key="4">
    <source>
        <dbReference type="Proteomes" id="UP001168552"/>
    </source>
</evidence>
<proteinExistence type="predicted"/>
<sequence length="229" mass="23920">MKKSLSLILGLVIGLYQFSSAQTSEKRETAAFTGVSIGSGLTAYVSQGAQMVELKGDKDYLKKVTTTVKDNILYVNVDNIGLNWNFGEKVKIYISTPEFSYIGSSGGADVFSGNIIKSKDLKLKCSGGADLKLEVEANKIMAESSGGADMELRGKTEILDAECSGGADIDAADLVSASCTARASGGADIKVHATKSLEAKASGGADIYYKGNPEKLNKSESGGGDISTM</sequence>
<gene>
    <name evidence="3" type="ORF">QWY31_14875</name>
</gene>
<organism evidence="3 4">
    <name type="scientific">Shiella aurantiaca</name>
    <dbReference type="NCBI Taxonomy" id="3058365"/>
    <lineage>
        <taxon>Bacteria</taxon>
        <taxon>Pseudomonadati</taxon>
        <taxon>Bacteroidota</taxon>
        <taxon>Cytophagia</taxon>
        <taxon>Cytophagales</taxon>
        <taxon>Shiellaceae</taxon>
        <taxon>Shiella</taxon>
    </lineage>
</organism>
<keyword evidence="4" id="KW-1185">Reference proteome</keyword>
<comment type="caution">
    <text evidence="3">The sequence shown here is derived from an EMBL/GenBank/DDBJ whole genome shotgun (WGS) entry which is preliminary data.</text>
</comment>
<dbReference type="PANTHER" id="PTHR39200">
    <property type="entry name" value="HYPOTHETICAL EXPORTED PROTEIN"/>
    <property type="match status" value="1"/>
</dbReference>